<dbReference type="UniPathway" id="UPA00219"/>
<keyword evidence="8 17" id="KW-0067">ATP-binding</keyword>
<evidence type="ECO:0000256" key="1">
    <source>
        <dbReference type="ARBA" id="ARBA00001936"/>
    </source>
</evidence>
<keyword evidence="6 16" id="KW-0479">Metal-binding</keyword>
<feature type="active site" evidence="15">
    <location>
        <position position="19"/>
    </location>
</feature>
<comment type="pathway">
    <text evidence="14">Cell wall biogenesis; peptidoglycan biosynthesis.</text>
</comment>
<dbReference type="PROSITE" id="PS00844">
    <property type="entry name" value="DALA_DALA_LIGASE_2"/>
    <property type="match status" value="1"/>
</dbReference>
<comment type="function">
    <text evidence="14">Cell wall formation.</text>
</comment>
<dbReference type="NCBIfam" id="TIGR01205">
    <property type="entry name" value="D_ala_D_alaTIGR"/>
    <property type="match status" value="1"/>
</dbReference>
<keyword evidence="13 14" id="KW-0961">Cell wall biogenesis/degradation</keyword>
<evidence type="ECO:0000256" key="9">
    <source>
        <dbReference type="ARBA" id="ARBA00022842"/>
    </source>
</evidence>
<keyword evidence="12 16" id="KW-0464">Manganese</keyword>
<name>A0A1V5SBX0_9BACT</name>
<proteinExistence type="inferred from homology"/>
<keyword evidence="9 16" id="KW-0460">Magnesium</keyword>
<dbReference type="PANTHER" id="PTHR23132:SF23">
    <property type="entry name" value="D-ALANINE--D-ALANINE LIGASE B"/>
    <property type="match status" value="1"/>
</dbReference>
<dbReference type="FunFam" id="3.30.470.20:FF:000008">
    <property type="entry name" value="D-alanine--D-alanine ligase"/>
    <property type="match status" value="1"/>
</dbReference>
<evidence type="ECO:0000256" key="8">
    <source>
        <dbReference type="ARBA" id="ARBA00022840"/>
    </source>
</evidence>
<comment type="cofactor">
    <cofactor evidence="1">
        <name>Mn(2+)</name>
        <dbReference type="ChEBI" id="CHEBI:29035"/>
    </cofactor>
</comment>
<evidence type="ECO:0000256" key="13">
    <source>
        <dbReference type="ARBA" id="ARBA00023316"/>
    </source>
</evidence>
<dbReference type="EMBL" id="MWBO01000053">
    <property type="protein sequence ID" value="OQA51987.1"/>
    <property type="molecule type" value="Genomic_DNA"/>
</dbReference>
<evidence type="ECO:0000256" key="11">
    <source>
        <dbReference type="ARBA" id="ARBA00022984"/>
    </source>
</evidence>
<feature type="domain" description="ATP-grasp" evidence="18">
    <location>
        <begin position="128"/>
        <end position="323"/>
    </location>
</feature>
<reference evidence="19" key="1">
    <citation type="submission" date="2017-02" db="EMBL/GenBank/DDBJ databases">
        <title>Delving into the versatile metabolic prowess of the omnipresent phylum Bacteroidetes.</title>
        <authorList>
            <person name="Nobu M.K."/>
            <person name="Mei R."/>
            <person name="Narihiro T."/>
            <person name="Kuroda K."/>
            <person name="Liu W.-T."/>
        </authorList>
    </citation>
    <scope>NUCLEOTIDE SEQUENCE</scope>
    <source>
        <strain evidence="19">ADurb.Bin280</strain>
    </source>
</reference>
<feature type="binding site" evidence="16">
    <location>
        <position position="290"/>
    </location>
    <ligand>
        <name>Mg(2+)</name>
        <dbReference type="ChEBI" id="CHEBI:18420"/>
        <label>1</label>
    </ligand>
</feature>
<dbReference type="InterPro" id="IPR011761">
    <property type="entry name" value="ATP-grasp"/>
</dbReference>
<organism evidence="19">
    <name type="scientific">candidate division WS2 bacterium ADurb.Bin280</name>
    <dbReference type="NCBI Taxonomy" id="1852829"/>
    <lineage>
        <taxon>Bacteria</taxon>
        <taxon>candidate division WS2</taxon>
    </lineage>
</organism>
<dbReference type="HAMAP" id="MF_00047">
    <property type="entry name" value="Dala_Dala_lig"/>
    <property type="match status" value="1"/>
</dbReference>
<keyword evidence="4 14" id="KW-0963">Cytoplasm</keyword>
<dbReference type="SUPFAM" id="SSF56059">
    <property type="entry name" value="Glutathione synthetase ATP-binding domain-like"/>
    <property type="match status" value="1"/>
</dbReference>
<evidence type="ECO:0000259" key="18">
    <source>
        <dbReference type="PROSITE" id="PS50975"/>
    </source>
</evidence>
<gene>
    <name evidence="14 19" type="primary">ddl</name>
    <name evidence="19" type="ORF">BWY43_00707</name>
</gene>
<dbReference type="InterPro" id="IPR013815">
    <property type="entry name" value="ATP_grasp_subdomain_1"/>
</dbReference>
<dbReference type="GO" id="GO:0005524">
    <property type="term" value="F:ATP binding"/>
    <property type="evidence" value="ECO:0007669"/>
    <property type="project" value="UniProtKB-UniRule"/>
</dbReference>
<dbReference type="AlphaFoldDB" id="A0A1V5SBX0"/>
<evidence type="ECO:0000256" key="17">
    <source>
        <dbReference type="PROSITE-ProRule" id="PRU00409"/>
    </source>
</evidence>
<dbReference type="InterPro" id="IPR005905">
    <property type="entry name" value="D_ala_D_ala"/>
</dbReference>
<comment type="cofactor">
    <cofactor evidence="16">
        <name>Mg(2+)</name>
        <dbReference type="ChEBI" id="CHEBI:18420"/>
    </cofactor>
    <cofactor evidence="16">
        <name>Mn(2+)</name>
        <dbReference type="ChEBI" id="CHEBI:29035"/>
    </cofactor>
    <text evidence="16">Binds 2 magnesium or manganese ions per subunit.</text>
</comment>
<sequence>MLDPKKPRILVALGGRSSERAVSIASGREVVLALEKLGYQTAILDVGSGKLLQTPEIDLLEKDAQKMPRVANLPLIDIKRHFELVFIAMHGRFGEDGGLQAIFQENGIRYTGSTPLPSALAMDKEFSKKILQASGVAVLETKVAERENEKSPLPFPVVIKPVNQGSSVGVCICENEADFSLGLKRSLEFCKRAIIEPYIKGKELTCAVLESESGEPRALPVIEIIPNSKFFDYKAKYDGTTQEIVPAKIDDQLAKSVQEIAVKAHRLLSCRHFSRVDMVVDQNSNIFVLEVNSIPGLTSESLFPKAAKAGGFDFEKLIDHIVKIALKR</sequence>
<evidence type="ECO:0000256" key="3">
    <source>
        <dbReference type="ARBA" id="ARBA00010871"/>
    </source>
</evidence>
<dbReference type="Pfam" id="PF01820">
    <property type="entry name" value="Dala_Dala_lig_N"/>
    <property type="match status" value="1"/>
</dbReference>
<dbReference type="Proteomes" id="UP000485367">
    <property type="component" value="Unassembled WGS sequence"/>
</dbReference>
<comment type="similarity">
    <text evidence="3 14">Belongs to the D-alanine--D-alanine ligase family.</text>
</comment>
<evidence type="ECO:0000313" key="19">
    <source>
        <dbReference type="EMBL" id="OQA51987.1"/>
    </source>
</evidence>
<keyword evidence="7 17" id="KW-0547">Nucleotide-binding</keyword>
<evidence type="ECO:0000256" key="6">
    <source>
        <dbReference type="ARBA" id="ARBA00022723"/>
    </source>
</evidence>
<dbReference type="Gene3D" id="3.30.1490.20">
    <property type="entry name" value="ATP-grasp fold, A domain"/>
    <property type="match status" value="1"/>
</dbReference>
<dbReference type="GO" id="GO:0008716">
    <property type="term" value="F:D-alanine-D-alanine ligase activity"/>
    <property type="evidence" value="ECO:0007669"/>
    <property type="project" value="UniProtKB-UniRule"/>
</dbReference>
<dbReference type="PROSITE" id="PS50975">
    <property type="entry name" value="ATP_GRASP"/>
    <property type="match status" value="1"/>
</dbReference>
<comment type="subcellular location">
    <subcellularLocation>
        <location evidence="2 14">Cytoplasm</location>
    </subcellularLocation>
</comment>
<dbReference type="InterPro" id="IPR000291">
    <property type="entry name" value="D-Ala_lig_Van_CS"/>
</dbReference>
<dbReference type="PANTHER" id="PTHR23132">
    <property type="entry name" value="D-ALANINE--D-ALANINE LIGASE"/>
    <property type="match status" value="1"/>
</dbReference>
<dbReference type="PIRSF" id="PIRSF039102">
    <property type="entry name" value="Ddl/VanB"/>
    <property type="match status" value="1"/>
</dbReference>
<accession>A0A1V5SBX0</accession>
<dbReference type="GO" id="GO:0005737">
    <property type="term" value="C:cytoplasm"/>
    <property type="evidence" value="ECO:0007669"/>
    <property type="project" value="UniProtKB-SubCell"/>
</dbReference>
<dbReference type="Gene3D" id="3.40.50.20">
    <property type="match status" value="1"/>
</dbReference>
<comment type="catalytic activity">
    <reaction evidence="14">
        <text>2 D-alanine + ATP = D-alanyl-D-alanine + ADP + phosphate + H(+)</text>
        <dbReference type="Rhea" id="RHEA:11224"/>
        <dbReference type="ChEBI" id="CHEBI:15378"/>
        <dbReference type="ChEBI" id="CHEBI:30616"/>
        <dbReference type="ChEBI" id="CHEBI:43474"/>
        <dbReference type="ChEBI" id="CHEBI:57416"/>
        <dbReference type="ChEBI" id="CHEBI:57822"/>
        <dbReference type="ChEBI" id="CHEBI:456216"/>
        <dbReference type="EC" id="6.3.2.4"/>
    </reaction>
</comment>
<evidence type="ECO:0000256" key="7">
    <source>
        <dbReference type="ARBA" id="ARBA00022741"/>
    </source>
</evidence>
<feature type="active site" evidence="15">
    <location>
        <position position="166"/>
    </location>
</feature>
<feature type="active site" evidence="15">
    <location>
        <position position="301"/>
    </location>
</feature>
<dbReference type="InterPro" id="IPR016185">
    <property type="entry name" value="PreATP-grasp_dom_sf"/>
</dbReference>
<dbReference type="GO" id="GO:0008360">
    <property type="term" value="P:regulation of cell shape"/>
    <property type="evidence" value="ECO:0007669"/>
    <property type="project" value="UniProtKB-KW"/>
</dbReference>
<evidence type="ECO:0000256" key="16">
    <source>
        <dbReference type="PIRSR" id="PIRSR039102-3"/>
    </source>
</evidence>
<feature type="binding site" evidence="16">
    <location>
        <position position="290"/>
    </location>
    <ligand>
        <name>Mg(2+)</name>
        <dbReference type="ChEBI" id="CHEBI:18420"/>
        <label>2</label>
    </ligand>
</feature>
<protein>
    <recommendedName>
        <fullName evidence="14">D-alanine--D-alanine ligase</fullName>
        <ecNumber evidence="14">6.3.2.4</ecNumber>
    </recommendedName>
    <alternativeName>
        <fullName evidence="14">D-Ala-D-Ala ligase</fullName>
    </alternativeName>
    <alternativeName>
        <fullName evidence="14">D-alanylalanine synthetase</fullName>
    </alternativeName>
</protein>
<comment type="caution">
    <text evidence="19">The sequence shown here is derived from an EMBL/GenBank/DDBJ whole genome shotgun (WGS) entry which is preliminary data.</text>
</comment>
<evidence type="ECO:0000256" key="10">
    <source>
        <dbReference type="ARBA" id="ARBA00022960"/>
    </source>
</evidence>
<evidence type="ECO:0000256" key="15">
    <source>
        <dbReference type="PIRSR" id="PIRSR039102-1"/>
    </source>
</evidence>
<keyword evidence="10 14" id="KW-0133">Cell shape</keyword>
<dbReference type="InterPro" id="IPR011095">
    <property type="entry name" value="Dala_Dala_lig_C"/>
</dbReference>
<evidence type="ECO:0000256" key="2">
    <source>
        <dbReference type="ARBA" id="ARBA00004496"/>
    </source>
</evidence>
<dbReference type="Gene3D" id="3.30.470.20">
    <property type="entry name" value="ATP-grasp fold, B domain"/>
    <property type="match status" value="1"/>
</dbReference>
<evidence type="ECO:0000256" key="12">
    <source>
        <dbReference type="ARBA" id="ARBA00023211"/>
    </source>
</evidence>
<dbReference type="PROSITE" id="PS00843">
    <property type="entry name" value="DALA_DALA_LIGASE_1"/>
    <property type="match status" value="1"/>
</dbReference>
<evidence type="ECO:0000256" key="14">
    <source>
        <dbReference type="HAMAP-Rule" id="MF_00047"/>
    </source>
</evidence>
<dbReference type="Pfam" id="PF07478">
    <property type="entry name" value="Dala_Dala_lig_C"/>
    <property type="match status" value="1"/>
</dbReference>
<dbReference type="GO" id="GO:0071555">
    <property type="term" value="P:cell wall organization"/>
    <property type="evidence" value="ECO:0007669"/>
    <property type="project" value="UniProtKB-KW"/>
</dbReference>
<feature type="binding site" evidence="16">
    <location>
        <position position="277"/>
    </location>
    <ligand>
        <name>Mg(2+)</name>
        <dbReference type="ChEBI" id="CHEBI:18420"/>
        <label>1</label>
    </ligand>
</feature>
<dbReference type="GO" id="GO:0009252">
    <property type="term" value="P:peptidoglycan biosynthetic process"/>
    <property type="evidence" value="ECO:0007669"/>
    <property type="project" value="UniProtKB-UniRule"/>
</dbReference>
<dbReference type="SUPFAM" id="SSF52440">
    <property type="entry name" value="PreATP-grasp domain"/>
    <property type="match status" value="1"/>
</dbReference>
<evidence type="ECO:0000256" key="4">
    <source>
        <dbReference type="ARBA" id="ARBA00022490"/>
    </source>
</evidence>
<dbReference type="GO" id="GO:0046872">
    <property type="term" value="F:metal ion binding"/>
    <property type="evidence" value="ECO:0007669"/>
    <property type="project" value="UniProtKB-KW"/>
</dbReference>
<feature type="binding site" evidence="16">
    <location>
        <position position="292"/>
    </location>
    <ligand>
        <name>Mg(2+)</name>
        <dbReference type="ChEBI" id="CHEBI:18420"/>
        <label>2</label>
    </ligand>
</feature>
<dbReference type="NCBIfam" id="NF002378">
    <property type="entry name" value="PRK01372.1"/>
    <property type="match status" value="1"/>
</dbReference>
<keyword evidence="11 14" id="KW-0573">Peptidoglycan synthesis</keyword>
<dbReference type="InterPro" id="IPR011127">
    <property type="entry name" value="Dala_Dala_lig_N"/>
</dbReference>
<keyword evidence="5 14" id="KW-0436">Ligase</keyword>
<evidence type="ECO:0000256" key="5">
    <source>
        <dbReference type="ARBA" id="ARBA00022598"/>
    </source>
</evidence>
<dbReference type="EC" id="6.3.2.4" evidence="14"/>